<dbReference type="OrthoDB" id="9812459at2"/>
<organism evidence="2 3">
    <name type="scientific">Methylobrevis pamukkalensis</name>
    <dbReference type="NCBI Taxonomy" id="1439726"/>
    <lineage>
        <taxon>Bacteria</taxon>
        <taxon>Pseudomonadati</taxon>
        <taxon>Pseudomonadota</taxon>
        <taxon>Alphaproteobacteria</taxon>
        <taxon>Hyphomicrobiales</taxon>
        <taxon>Pleomorphomonadaceae</taxon>
        <taxon>Methylobrevis</taxon>
    </lineage>
</organism>
<protein>
    <submittedName>
        <fullName evidence="2">Hypothetivcal protein</fullName>
    </submittedName>
</protein>
<dbReference type="InterPro" id="IPR041374">
    <property type="entry name" value="BaeRF_family12"/>
</dbReference>
<reference evidence="2 3" key="1">
    <citation type="submission" date="2016-07" db="EMBL/GenBank/DDBJ databases">
        <title>Draft Genome Sequence of Methylobrevis pamukkalensis PK2.</title>
        <authorList>
            <person name="Vasilenko O.V."/>
            <person name="Doronina N.V."/>
            <person name="Shmareva M.N."/>
            <person name="Tarlachkov S.V."/>
            <person name="Mustakhimov I."/>
            <person name="Trotsenko Y.A."/>
        </authorList>
    </citation>
    <scope>NUCLEOTIDE SEQUENCE [LARGE SCALE GENOMIC DNA]</scope>
    <source>
        <strain evidence="2 3">PK2</strain>
    </source>
</reference>
<comment type="caution">
    <text evidence="2">The sequence shown here is derived from an EMBL/GenBank/DDBJ whole genome shotgun (WGS) entry which is preliminary data.</text>
</comment>
<gene>
    <name evidence="2" type="ORF">A6302_00425</name>
</gene>
<name>A0A1E3H8W2_9HYPH</name>
<accession>A0A1E3H8W2</accession>
<dbReference type="EMBL" id="MCRJ01000005">
    <property type="protein sequence ID" value="ODN72236.1"/>
    <property type="molecule type" value="Genomic_DNA"/>
</dbReference>
<proteinExistence type="predicted"/>
<sequence>MILPNGTTVAVADGRTLLLFRNRAHEPDIDLEPLEVPQIEGDTRGSGARHRSSSANPDDARLGEDGFAAAAADHLNRQALGGHIERLFVIADPRTLGELRRHFHGVLASRVVGDLAKDLVDRSVGEIEAALRRA</sequence>
<dbReference type="AlphaFoldDB" id="A0A1E3H8W2"/>
<dbReference type="RefSeq" id="WP_069305617.1">
    <property type="nucleotide sequence ID" value="NZ_MCRJ01000005.1"/>
</dbReference>
<evidence type="ECO:0000256" key="1">
    <source>
        <dbReference type="SAM" id="MobiDB-lite"/>
    </source>
</evidence>
<evidence type="ECO:0000313" key="3">
    <source>
        <dbReference type="Proteomes" id="UP000094622"/>
    </source>
</evidence>
<dbReference type="Proteomes" id="UP000094622">
    <property type="component" value="Unassembled WGS sequence"/>
</dbReference>
<keyword evidence="3" id="KW-1185">Reference proteome</keyword>
<evidence type="ECO:0000313" key="2">
    <source>
        <dbReference type="EMBL" id="ODN72236.1"/>
    </source>
</evidence>
<dbReference type="Pfam" id="PF18856">
    <property type="entry name" value="baeRF_family12"/>
    <property type="match status" value="1"/>
</dbReference>
<feature type="region of interest" description="Disordered" evidence="1">
    <location>
        <begin position="30"/>
        <end position="63"/>
    </location>
</feature>